<dbReference type="InterPro" id="IPR043502">
    <property type="entry name" value="DNA/RNA_pol_sf"/>
</dbReference>
<organism evidence="4">
    <name type="scientific">Chuzhou Mitov tick virus 1</name>
    <dbReference type="NCBI Taxonomy" id="2972212"/>
    <lineage>
        <taxon>Viruses</taxon>
        <taxon>Riboviria</taxon>
        <taxon>Orthornavirae</taxon>
        <taxon>Lenarviricota</taxon>
        <taxon>Howeltoviricetes</taxon>
        <taxon>Cryppavirales</taxon>
        <taxon>Mitoviridae</taxon>
    </lineage>
</organism>
<dbReference type="PANTHER" id="PTHR34456:SF13">
    <property type="entry name" value="REVERSE TRANSCRIPTASE DOMAIN-CONTAINING PROTEIN"/>
    <property type="match status" value="1"/>
</dbReference>
<dbReference type="EMBL" id="ON746409">
    <property type="protein sequence ID" value="UYL95348.1"/>
    <property type="molecule type" value="Genomic_RNA"/>
</dbReference>
<evidence type="ECO:0000256" key="3">
    <source>
        <dbReference type="ARBA" id="ARBA00022695"/>
    </source>
</evidence>
<dbReference type="InterPro" id="IPR008686">
    <property type="entry name" value="RNA_pol_mitovir"/>
</dbReference>
<evidence type="ECO:0000313" key="4">
    <source>
        <dbReference type="EMBL" id="UYL95348.1"/>
    </source>
</evidence>
<evidence type="ECO:0000256" key="2">
    <source>
        <dbReference type="ARBA" id="ARBA00022679"/>
    </source>
</evidence>
<proteinExistence type="predicted"/>
<evidence type="ECO:0000256" key="1">
    <source>
        <dbReference type="ARBA" id="ARBA00022484"/>
    </source>
</evidence>
<keyword evidence="2" id="KW-0808">Transferase</keyword>
<dbReference type="PANTHER" id="PTHR34456">
    <property type="entry name" value="MITOVIRUS RNA-DEPENDENT RNA POLYMERASE"/>
    <property type="match status" value="1"/>
</dbReference>
<protein>
    <submittedName>
        <fullName evidence="4">RNA-dependent RNA polymerase</fullName>
    </submittedName>
</protein>
<keyword evidence="3" id="KW-0548">Nucleotidyltransferase</keyword>
<dbReference type="SUPFAM" id="SSF56672">
    <property type="entry name" value="DNA/RNA polymerases"/>
    <property type="match status" value="1"/>
</dbReference>
<dbReference type="Pfam" id="PF05919">
    <property type="entry name" value="Mitovir_RNA_pol"/>
    <property type="match status" value="1"/>
</dbReference>
<reference evidence="4" key="1">
    <citation type="submission" date="2022-05" db="EMBL/GenBank/DDBJ databases">
        <authorList>
            <person name="Cao W."/>
            <person name="Jia N."/>
            <person name="Lam T.T.-Y."/>
            <person name="Ni X."/>
            <person name="Liu J."/>
        </authorList>
    </citation>
    <scope>NUCLEOTIDE SEQUENCE</scope>
    <source>
        <strain evidence="4">TIGMIC 1</strain>
    </source>
</reference>
<dbReference type="GO" id="GO:0003968">
    <property type="term" value="F:RNA-directed RNA polymerase activity"/>
    <property type="evidence" value="ECO:0007669"/>
    <property type="project" value="UniProtKB-KW"/>
</dbReference>
<accession>A0A9E7V1V6</accession>
<name>A0A9E7V1V6_9VIRU</name>
<keyword evidence="1 4" id="KW-0696">RNA-directed RNA polymerase</keyword>
<sequence length="780" mass="88595">MKYFYTWQRGSKDLFLINKGLLNILRLTWGDTTLNKIKAYYVLLLRLDSIRKANGLPYLCGYMKACGIFLMKSVGKDPTKLNLTSLGIWVSLTGSGIPRVIPSYFRTQIRQSNLLAVRAMLTVFNLYRVMDFAGSLNLATITDPSDGITPPSFDKWMGAFKRKFISFKITSTLSPWLIQSSGPCSTKGCNNTEGWLTAFGRLKHLFTWGEIVSLLDPYKEGKWDKSDFFKFWESFPPIADDIPIGKLAAKEEPGKVRIFAMVDAVTQWLLKPLHQAIFKLLGIFSFDGTFDQIGQLERFMNRMKSHNPYYYSFDLSAATDRLPLSIQISILKHLVSVPFSEAWGRLLVGRQYHLFYKKVRYVVQYQVGQPMGALSSWGMLALTHHLIVQYAAFLENQKVIFFKDYIVLGDDIVIADHKVAVMYHYLMTEVLKVKINPTKGIMSPTSLEFAKRFYVNYQDTSPISLKEFSSCGSLYSSFTATLVKYDISVTNLLSLMGKGGKARGNRNNILSSLLEMMRVNLFTFNKKDIMPFLQTFYPSIQEGMVRGMIIDHLLRSNKLQAMTSLLENGPDDYKSKSQEYLGLDQVSLSNKLILANFSQDPVLHKKFFGALDNFMRMTGGNIPKVQTKSEPIKNKAPIFFRGVSPLHDTVNFGLTPESRDLLKSLLLGIPKDNFTTESLVLVPTSKLFEIYFLDLKSLEVVNGHPFNKVTPNRSFLRNWEDIYLGLDLLKLVVSYRSCFDLHRVASGNVLISSLILRLEKETSLKSLSVVLVPEVDTISE</sequence>